<dbReference type="PANTHER" id="PTHR30332:SF17">
    <property type="entry name" value="TYPE IV PILIATION SYSTEM PROTEIN DR_0774-RELATED"/>
    <property type="match status" value="1"/>
</dbReference>
<keyword evidence="5" id="KW-0732">Signal</keyword>
<name>A0A080LZ61_9PROT</name>
<reference evidence="7 8" key="1">
    <citation type="submission" date="2014-02" db="EMBL/GenBank/DDBJ databases">
        <title>Expanding our view of genomic diversity in Candidatus Accumulibacter clades.</title>
        <authorList>
            <person name="Skennerton C.T."/>
            <person name="Barr J.J."/>
            <person name="Slater F.R."/>
            <person name="Bond P.L."/>
            <person name="Tyson G.W."/>
        </authorList>
    </citation>
    <scope>NUCLEOTIDE SEQUENCE [LARGE SCALE GENOMIC DNA]</scope>
    <source>
        <strain evidence="8">BA-91</strain>
    </source>
</reference>
<dbReference type="Gene3D" id="3.30.1370.130">
    <property type="match status" value="1"/>
</dbReference>
<dbReference type="InterPro" id="IPR050810">
    <property type="entry name" value="Bact_Secretion_Sys_Channel"/>
</dbReference>
<protein>
    <submittedName>
        <fullName evidence="7">Pectic enzymes secretion protein OutD</fullName>
    </submittedName>
</protein>
<proteinExistence type="predicted"/>
<organism evidence="7 8">
    <name type="scientific">Candidatus Accumulibacter phosphatis</name>
    <dbReference type="NCBI Taxonomy" id="327160"/>
    <lineage>
        <taxon>Bacteria</taxon>
        <taxon>Pseudomonadati</taxon>
        <taxon>Pseudomonadota</taxon>
        <taxon>Betaproteobacteria</taxon>
        <taxon>Candidatus Accumulibacter</taxon>
    </lineage>
</organism>
<comment type="caution">
    <text evidence="7">The sequence shown here is derived from an EMBL/GenBank/DDBJ whole genome shotgun (WGS) entry which is preliminary data.</text>
</comment>
<dbReference type="AlphaFoldDB" id="A0A080LZ61"/>
<evidence type="ECO:0000256" key="1">
    <source>
        <dbReference type="ARBA" id="ARBA00022448"/>
    </source>
</evidence>
<keyword evidence="1" id="KW-0813">Transport</keyword>
<dbReference type="InterPro" id="IPR011514">
    <property type="entry name" value="Secretin_N_2"/>
</dbReference>
<dbReference type="EMBL" id="JDVG02000113">
    <property type="protein sequence ID" value="KFB74056.1"/>
    <property type="molecule type" value="Genomic_DNA"/>
</dbReference>
<dbReference type="Proteomes" id="UP000020077">
    <property type="component" value="Unassembled WGS sequence"/>
</dbReference>
<accession>A0A080LZ61</accession>
<dbReference type="InterPro" id="IPR001775">
    <property type="entry name" value="GspD/PilQ"/>
</dbReference>
<evidence type="ECO:0000256" key="3">
    <source>
        <dbReference type="ARBA" id="ARBA00023237"/>
    </source>
</evidence>
<dbReference type="PANTHER" id="PTHR30332">
    <property type="entry name" value="PROBABLE GENERAL SECRETION PATHWAY PROTEIN D"/>
    <property type="match status" value="1"/>
</dbReference>
<feature type="chain" id="PRO_5001750886" evidence="5">
    <location>
        <begin position="26"/>
        <end position="591"/>
    </location>
</feature>
<dbReference type="PRINTS" id="PR00811">
    <property type="entry name" value="BCTERIALGSPD"/>
</dbReference>
<gene>
    <name evidence="7" type="primary">outD</name>
    <name evidence="7" type="ORF">AW09_000660</name>
</gene>
<keyword evidence="3" id="KW-0998">Cell outer membrane</keyword>
<dbReference type="Pfam" id="PF00263">
    <property type="entry name" value="Secretin"/>
    <property type="match status" value="1"/>
</dbReference>
<evidence type="ECO:0000256" key="2">
    <source>
        <dbReference type="ARBA" id="ARBA00023136"/>
    </source>
</evidence>
<dbReference type="PROSITE" id="PS51257">
    <property type="entry name" value="PROKAR_LIPOPROTEIN"/>
    <property type="match status" value="1"/>
</dbReference>
<dbReference type="GO" id="GO:0015627">
    <property type="term" value="C:type II protein secretion system complex"/>
    <property type="evidence" value="ECO:0007669"/>
    <property type="project" value="TreeGrafter"/>
</dbReference>
<dbReference type="SMART" id="SM00965">
    <property type="entry name" value="STN"/>
    <property type="match status" value="1"/>
</dbReference>
<dbReference type="InterPro" id="IPR011662">
    <property type="entry name" value="Secretin/TonB_short_N"/>
</dbReference>
<dbReference type="GO" id="GO:0019867">
    <property type="term" value="C:outer membrane"/>
    <property type="evidence" value="ECO:0007669"/>
    <property type="project" value="InterPro"/>
</dbReference>
<feature type="region of interest" description="Disordered" evidence="4">
    <location>
        <begin position="177"/>
        <end position="219"/>
    </location>
</feature>
<evidence type="ECO:0000256" key="4">
    <source>
        <dbReference type="SAM" id="MobiDB-lite"/>
    </source>
</evidence>
<feature type="signal peptide" evidence="5">
    <location>
        <begin position="1"/>
        <end position="25"/>
    </location>
</feature>
<evidence type="ECO:0000313" key="7">
    <source>
        <dbReference type="EMBL" id="KFB74056.1"/>
    </source>
</evidence>
<dbReference type="Pfam" id="PF07655">
    <property type="entry name" value="Secretin_N_2"/>
    <property type="match status" value="1"/>
</dbReference>
<dbReference type="InterPro" id="IPR004846">
    <property type="entry name" value="T2SS/T3SS_dom"/>
</dbReference>
<keyword evidence="2" id="KW-0472">Membrane</keyword>
<evidence type="ECO:0000313" key="8">
    <source>
        <dbReference type="Proteomes" id="UP000020077"/>
    </source>
</evidence>
<evidence type="ECO:0000259" key="6">
    <source>
        <dbReference type="SMART" id="SM00965"/>
    </source>
</evidence>
<sequence>MKSGLILLAMPIALLLAGCASHQKAPVTSTFDRIGQEMQNAVGARSKGVDDALSQAMLPPLQLELPDSAKSVEPRFDLALSNAPASQVFMALVSNTPYSMLVSPEVTGNVTVRLKNVTVREALETLRELYGYEFKFQGTRIYIQPNTIQTRIFRINYLAGKRQGQSDLRVISNSAVANQPPNTGTAYPASASPVPAMPAGTTGTGSGSTPPSSHISTTQTSDFWHDLTNALTSIVGSQDGRAVIVSPGSGVVLVKAFPADLRSVENFLRITQLIVERQVMLEAKIIEVELNEEFQAGVNWNHFGGSSNRFAYGAVQPGTVLNTTNRAGFDASNVAQSGAGAILGNGVGVVPGAGGIAAATRLGNGFFGLAFQSANFAALLNFLETQGNVQVLSSPRIASINNQKAVLKVGIDEFFVTNVSSTVTSTGNSNVTTPNITLQPFFSGIALDVTPQIDDENNIVLHVHPSISLVKEKQKVIDLGTLGVFTLPLANSAVNETDSVVRVQDGNIVAIGGLMKQEQASDANGFPGTTASSTWGLLFGTRDSHLRKRELVILIKPTIIRNDSSWKDDLIETQGRIQQLDPRLARPQVDR</sequence>
<dbReference type="GO" id="GO:0009306">
    <property type="term" value="P:protein secretion"/>
    <property type="evidence" value="ECO:0007669"/>
    <property type="project" value="InterPro"/>
</dbReference>
<feature type="domain" description="Secretin/TonB short N-terminal" evidence="6">
    <location>
        <begin position="98"/>
        <end position="146"/>
    </location>
</feature>
<evidence type="ECO:0000256" key="5">
    <source>
        <dbReference type="SAM" id="SignalP"/>
    </source>
</evidence>
<dbReference type="GO" id="GO:0009297">
    <property type="term" value="P:pilus assembly"/>
    <property type="evidence" value="ECO:0007669"/>
    <property type="project" value="InterPro"/>
</dbReference>
<feature type="compositionally biased region" description="Low complexity" evidence="4">
    <location>
        <begin position="186"/>
        <end position="219"/>
    </location>
</feature>
<dbReference type="Pfam" id="PF07660">
    <property type="entry name" value="STN"/>
    <property type="match status" value="1"/>
</dbReference>